<evidence type="ECO:0000256" key="1">
    <source>
        <dbReference type="SAM" id="MobiDB-lite"/>
    </source>
</evidence>
<reference evidence="3 5" key="2">
    <citation type="journal article" date="2013" name="Nature">
        <title>Insights into bilaterian evolution from three spiralian genomes.</title>
        <authorList>
            <person name="Simakov O."/>
            <person name="Marletaz F."/>
            <person name="Cho S.J."/>
            <person name="Edsinger-Gonzales E."/>
            <person name="Havlak P."/>
            <person name="Hellsten U."/>
            <person name="Kuo D.H."/>
            <person name="Larsson T."/>
            <person name="Lv J."/>
            <person name="Arendt D."/>
            <person name="Savage R."/>
            <person name="Osoegawa K."/>
            <person name="de Jong P."/>
            <person name="Grimwood J."/>
            <person name="Chapman J.A."/>
            <person name="Shapiro H."/>
            <person name="Aerts A."/>
            <person name="Otillar R.P."/>
            <person name="Terry A.Y."/>
            <person name="Boore J.L."/>
            <person name="Grigoriev I.V."/>
            <person name="Lindberg D.R."/>
            <person name="Seaver E.C."/>
            <person name="Weisblat D.A."/>
            <person name="Putnam N.H."/>
            <person name="Rokhsar D.S."/>
        </authorList>
    </citation>
    <scope>NUCLEOTIDE SEQUENCE</scope>
    <source>
        <strain evidence="3 5">I ESC-2004</strain>
    </source>
</reference>
<protein>
    <submittedName>
        <fullName evidence="3 4">Uncharacterized protein</fullName>
    </submittedName>
</protein>
<evidence type="ECO:0000313" key="4">
    <source>
        <dbReference type="EnsemblMetazoa" id="CapteP213761"/>
    </source>
</evidence>
<dbReference type="EMBL" id="AMQN01001632">
    <property type="status" value="NOT_ANNOTATED_CDS"/>
    <property type="molecule type" value="Genomic_DNA"/>
</dbReference>
<accession>R7U779</accession>
<reference evidence="4" key="3">
    <citation type="submission" date="2015-06" db="UniProtKB">
        <authorList>
            <consortium name="EnsemblMetazoa"/>
        </authorList>
    </citation>
    <scope>IDENTIFICATION</scope>
</reference>
<feature type="region of interest" description="Disordered" evidence="1">
    <location>
        <begin position="30"/>
        <end position="49"/>
    </location>
</feature>
<evidence type="ECO:0000256" key="2">
    <source>
        <dbReference type="SAM" id="SignalP"/>
    </source>
</evidence>
<reference evidence="5" key="1">
    <citation type="submission" date="2012-12" db="EMBL/GenBank/DDBJ databases">
        <authorList>
            <person name="Hellsten U."/>
            <person name="Grimwood J."/>
            <person name="Chapman J.A."/>
            <person name="Shapiro H."/>
            <person name="Aerts A."/>
            <person name="Otillar R.P."/>
            <person name="Terry A.Y."/>
            <person name="Boore J.L."/>
            <person name="Simakov O."/>
            <person name="Marletaz F."/>
            <person name="Cho S.-J."/>
            <person name="Edsinger-Gonzales E."/>
            <person name="Havlak P."/>
            <person name="Kuo D.-H."/>
            <person name="Larsson T."/>
            <person name="Lv J."/>
            <person name="Arendt D."/>
            <person name="Savage R."/>
            <person name="Osoegawa K."/>
            <person name="de Jong P."/>
            <person name="Lindberg D.R."/>
            <person name="Seaver E.C."/>
            <person name="Weisblat D.A."/>
            <person name="Putnam N.H."/>
            <person name="Grigoriev I.V."/>
            <person name="Rokhsar D.S."/>
        </authorList>
    </citation>
    <scope>NUCLEOTIDE SEQUENCE</scope>
    <source>
        <strain evidence="5">I ESC-2004</strain>
    </source>
</reference>
<dbReference type="Proteomes" id="UP000014760">
    <property type="component" value="Unassembled WGS sequence"/>
</dbReference>
<name>R7U779_CAPTE</name>
<sequence>MKSIQVVLVATVIFSAVYAARPKRYYVPRSQPLSRRPNETPDDGEPDLSVYPTPEWMQRIIHPKDYNAGVEGWATQERRCSVATVLADDLCDGLHQALPEIAERQPLRLVAEDMEITNADRLANIKVLPHGNYSNQGFKNKGLKYRFWGAPTEPRRADLHLHPQNGEVEARIAGTYLIVSHITFNSRASLQACYHIKSSHRHRDPTKTELLTTALYQMADNRFKSCITECSETTSFTAQMSVSATAVVRLRVGERVWLEACSELYSRKSLIVLKPNLTHLTLLPLF</sequence>
<dbReference type="HOGENOM" id="CLU_974019_0_0_1"/>
<dbReference type="AlphaFoldDB" id="R7U779"/>
<feature type="signal peptide" evidence="2">
    <location>
        <begin position="1"/>
        <end position="19"/>
    </location>
</feature>
<keyword evidence="5" id="KW-1185">Reference proteome</keyword>
<dbReference type="EMBL" id="KB304239">
    <property type="protein sequence ID" value="ELU02225.1"/>
    <property type="molecule type" value="Genomic_DNA"/>
</dbReference>
<dbReference type="SUPFAM" id="SSF49842">
    <property type="entry name" value="TNF-like"/>
    <property type="match status" value="1"/>
</dbReference>
<proteinExistence type="predicted"/>
<dbReference type="InterPro" id="IPR008983">
    <property type="entry name" value="Tumour_necrosis_fac-like_dom"/>
</dbReference>
<evidence type="ECO:0000313" key="3">
    <source>
        <dbReference type="EMBL" id="ELU02225.1"/>
    </source>
</evidence>
<feature type="chain" id="PRO_5008787761" evidence="2">
    <location>
        <begin position="20"/>
        <end position="286"/>
    </location>
</feature>
<dbReference type="EnsemblMetazoa" id="CapteT213761">
    <property type="protein sequence ID" value="CapteP213761"/>
    <property type="gene ID" value="CapteG213761"/>
</dbReference>
<gene>
    <name evidence="3" type="ORF">CAPTEDRAFT_213761</name>
</gene>
<organism evidence="3">
    <name type="scientific">Capitella teleta</name>
    <name type="common">Polychaete worm</name>
    <dbReference type="NCBI Taxonomy" id="283909"/>
    <lineage>
        <taxon>Eukaryota</taxon>
        <taxon>Metazoa</taxon>
        <taxon>Spiralia</taxon>
        <taxon>Lophotrochozoa</taxon>
        <taxon>Annelida</taxon>
        <taxon>Polychaeta</taxon>
        <taxon>Sedentaria</taxon>
        <taxon>Scolecida</taxon>
        <taxon>Capitellidae</taxon>
        <taxon>Capitella</taxon>
    </lineage>
</organism>
<evidence type="ECO:0000313" key="5">
    <source>
        <dbReference type="Proteomes" id="UP000014760"/>
    </source>
</evidence>
<keyword evidence="2" id="KW-0732">Signal</keyword>